<accession>A0A1S2KVR3</accession>
<gene>
    <name evidence="2" type="ORF">AWH56_024690</name>
    <name evidence="1" type="ORF">AWH56_23535</name>
</gene>
<evidence type="ECO:0000313" key="1">
    <source>
        <dbReference type="EMBL" id="OIJ04224.1"/>
    </source>
</evidence>
<evidence type="ECO:0000313" key="2">
    <source>
        <dbReference type="EMBL" id="QOY35814.1"/>
    </source>
</evidence>
<reference evidence="2" key="4">
    <citation type="submission" date="2020-10" db="EMBL/GenBank/DDBJ databases">
        <authorList>
            <person name="Bassil N.M."/>
            <person name="Lloyd J.R."/>
        </authorList>
    </citation>
    <scope>NUCLEOTIDE SEQUENCE</scope>
    <source>
        <strain evidence="2">NB2006</strain>
    </source>
</reference>
<reference evidence="2 3" key="3">
    <citation type="journal article" date="2019" name="Int. J. Syst. Evol. Microbiol.">
        <title>Anaerobacillus isosaccharinicus sp. nov., an alkaliphilic bacterium which degrades isosaccharinic acid.</title>
        <authorList>
            <person name="Bassil N.M."/>
            <person name="Lloyd J.R."/>
        </authorList>
    </citation>
    <scope>NUCLEOTIDE SEQUENCE [LARGE SCALE GENOMIC DNA]</scope>
    <source>
        <strain evidence="2 3">NB2006</strain>
    </source>
</reference>
<organism evidence="1 3">
    <name type="scientific">Anaerobacillus isosaccharinicus</name>
    <dbReference type="NCBI Taxonomy" id="1532552"/>
    <lineage>
        <taxon>Bacteria</taxon>
        <taxon>Bacillati</taxon>
        <taxon>Bacillota</taxon>
        <taxon>Bacilli</taxon>
        <taxon>Bacillales</taxon>
        <taxon>Bacillaceae</taxon>
        <taxon>Anaerobacillus</taxon>
    </lineage>
</organism>
<reference evidence="2 3" key="2">
    <citation type="journal article" date="2017" name="Genome Announc.">
        <title>Draft Genome Sequences of Four Alkaliphilic Bacteria Belonging to the Anaerobacillus Genus.</title>
        <authorList>
            <person name="Bassil N.M."/>
            <person name="Lloyd J.R."/>
        </authorList>
    </citation>
    <scope>NUCLEOTIDE SEQUENCE [LARGE SCALE GENOMIC DNA]</scope>
    <source>
        <strain evidence="2 3">NB2006</strain>
    </source>
</reference>
<reference evidence="1 3" key="1">
    <citation type="submission" date="2016-10" db="EMBL/GenBank/DDBJ databases">
        <title>Draft genome sequences of four alkaliphilic bacteria belonging to the Anaerobacillus genus.</title>
        <authorList>
            <person name="Bassil N.M."/>
            <person name="Lloyd J.R."/>
        </authorList>
    </citation>
    <scope>NUCLEOTIDE SEQUENCE [LARGE SCALE GENOMIC DNA]</scope>
    <source>
        <strain evidence="1 3">NB2006</strain>
    </source>
</reference>
<evidence type="ECO:0000313" key="3">
    <source>
        <dbReference type="Proteomes" id="UP000180175"/>
    </source>
</evidence>
<dbReference type="RefSeq" id="WP_071319359.1">
    <property type="nucleotide sequence ID" value="NZ_CP063356.2"/>
</dbReference>
<name>A0A1S2KVR3_9BACI</name>
<proteinExistence type="predicted"/>
<dbReference type="Proteomes" id="UP000180175">
    <property type="component" value="Chromosome"/>
</dbReference>
<keyword evidence="3" id="KW-1185">Reference proteome</keyword>
<dbReference type="OrthoDB" id="9931210at2"/>
<protein>
    <submittedName>
        <fullName evidence="1">Uncharacterized protein</fullName>
    </submittedName>
</protein>
<dbReference type="EMBL" id="LQXD01000202">
    <property type="protein sequence ID" value="OIJ04224.1"/>
    <property type="molecule type" value="Genomic_DNA"/>
</dbReference>
<dbReference type="AlphaFoldDB" id="A0A1S2KVR3"/>
<dbReference type="EMBL" id="CP063356">
    <property type="protein sequence ID" value="QOY35814.1"/>
    <property type="molecule type" value="Genomic_DNA"/>
</dbReference>
<sequence>MKQLTLNQEPSSHLSICEWYQREKESFSLSSPERPKFENTMNYSFRQTSFPKVLDKANKS</sequence>
<dbReference type="KEGG" id="aia:AWH56_024690"/>